<dbReference type="PROSITE" id="PS50975">
    <property type="entry name" value="ATP_GRASP"/>
    <property type="match status" value="1"/>
</dbReference>
<organism evidence="11">
    <name type="scientific">marine metagenome</name>
    <dbReference type="NCBI Taxonomy" id="408172"/>
    <lineage>
        <taxon>unclassified sequences</taxon>
        <taxon>metagenomes</taxon>
        <taxon>ecological metagenomes</taxon>
    </lineage>
</organism>
<dbReference type="AlphaFoldDB" id="A0A382C9U9"/>
<accession>A0A382C9U9</accession>
<dbReference type="SMART" id="SM01210">
    <property type="entry name" value="GARS_C"/>
    <property type="match status" value="1"/>
</dbReference>
<feature type="non-terminal residue" evidence="11">
    <location>
        <position position="1"/>
    </location>
</feature>
<evidence type="ECO:0000313" key="11">
    <source>
        <dbReference type="EMBL" id="SVB22592.1"/>
    </source>
</evidence>
<dbReference type="UniPathway" id="UPA00074">
    <property type="reaction ID" value="UER00125"/>
</dbReference>
<keyword evidence="6" id="KW-0067">ATP-binding</keyword>
<evidence type="ECO:0000256" key="5">
    <source>
        <dbReference type="ARBA" id="ARBA00022755"/>
    </source>
</evidence>
<dbReference type="InterPro" id="IPR037123">
    <property type="entry name" value="PRibGlycinamide_synth_C_sf"/>
</dbReference>
<keyword evidence="5" id="KW-0658">Purine biosynthesis</keyword>
<sequence>EKIKEANLFLKNSKFPLVVKADGLAAGKGVYICEDIKESIKAVEEIFNGKFGVAKNILIEEFLSGEEMSYFIISDGKNYKKFQTAQDHKRALEGDKGKNTGGMGAYSPSRLINKDLDEKIIKKIIEPTLKGLKEMSTKFIGFLYAGLMIVDNEPYLIEYNVRMGDPECQTILPKLKTNLVDIFAACCEDKLDSINIEWHDEKSLCIVLCSKGYPDKYTNNIPINNLNKIDLKNNEFIYHAGTKTMKNEVYSNGGRVLNFVVLSNNFKNSKDKAIQLIKKLDWHNGYYRKDIGFKVIE</sequence>
<dbReference type="Pfam" id="PF02843">
    <property type="entry name" value="GARS_C"/>
    <property type="match status" value="1"/>
</dbReference>
<evidence type="ECO:0000259" key="10">
    <source>
        <dbReference type="PROSITE" id="PS50975"/>
    </source>
</evidence>
<dbReference type="SUPFAM" id="SSF56059">
    <property type="entry name" value="Glutathione synthetase ATP-binding domain-like"/>
    <property type="match status" value="1"/>
</dbReference>
<dbReference type="NCBIfam" id="TIGR00877">
    <property type="entry name" value="purD"/>
    <property type="match status" value="1"/>
</dbReference>
<dbReference type="InterPro" id="IPR000115">
    <property type="entry name" value="PRibGlycinamide_synth"/>
</dbReference>
<name>A0A382C9U9_9ZZZZ</name>
<dbReference type="GO" id="GO:0004637">
    <property type="term" value="F:phosphoribosylamine-glycine ligase activity"/>
    <property type="evidence" value="ECO:0007669"/>
    <property type="project" value="UniProtKB-EC"/>
</dbReference>
<evidence type="ECO:0000256" key="9">
    <source>
        <dbReference type="ARBA" id="ARBA00042864"/>
    </source>
</evidence>
<dbReference type="GO" id="GO:0006189">
    <property type="term" value="P:'de novo' IMP biosynthetic process"/>
    <property type="evidence" value="ECO:0007669"/>
    <property type="project" value="UniProtKB-UniPathway"/>
</dbReference>
<dbReference type="SMART" id="SM01209">
    <property type="entry name" value="GARS_A"/>
    <property type="match status" value="1"/>
</dbReference>
<dbReference type="Pfam" id="PF01071">
    <property type="entry name" value="GARS_A"/>
    <property type="match status" value="1"/>
</dbReference>
<dbReference type="PANTHER" id="PTHR43472">
    <property type="entry name" value="PHOSPHORIBOSYLAMINE--GLYCINE LIGASE"/>
    <property type="match status" value="1"/>
</dbReference>
<dbReference type="InterPro" id="IPR013815">
    <property type="entry name" value="ATP_grasp_subdomain_1"/>
</dbReference>
<keyword evidence="3" id="KW-0436">Ligase</keyword>
<gene>
    <name evidence="11" type="ORF">METZ01_LOCUS175446</name>
</gene>
<evidence type="ECO:0000256" key="4">
    <source>
        <dbReference type="ARBA" id="ARBA00022741"/>
    </source>
</evidence>
<dbReference type="Gene3D" id="3.30.1490.20">
    <property type="entry name" value="ATP-grasp fold, A domain"/>
    <property type="match status" value="1"/>
</dbReference>
<dbReference type="InterPro" id="IPR020560">
    <property type="entry name" value="PRibGlycinamide_synth_C-dom"/>
</dbReference>
<evidence type="ECO:0000256" key="8">
    <source>
        <dbReference type="ARBA" id="ARBA00042242"/>
    </source>
</evidence>
<feature type="domain" description="ATP-grasp" evidence="10">
    <location>
        <begin position="1"/>
        <end position="188"/>
    </location>
</feature>
<comment type="similarity">
    <text evidence="7">Belongs to the GARS family.</text>
</comment>
<evidence type="ECO:0000256" key="3">
    <source>
        <dbReference type="ARBA" id="ARBA00022598"/>
    </source>
</evidence>
<evidence type="ECO:0000256" key="7">
    <source>
        <dbReference type="ARBA" id="ARBA00038345"/>
    </source>
</evidence>
<proteinExistence type="inferred from homology"/>
<evidence type="ECO:0000256" key="2">
    <source>
        <dbReference type="ARBA" id="ARBA00013255"/>
    </source>
</evidence>
<comment type="pathway">
    <text evidence="1">Purine metabolism; IMP biosynthesis via de novo pathway; N(1)-(5-phospho-D-ribosyl)glycinamide from 5-phospho-alpha-D-ribose 1-diphosphate: step 2/2.</text>
</comment>
<dbReference type="GO" id="GO:0005524">
    <property type="term" value="F:ATP binding"/>
    <property type="evidence" value="ECO:0007669"/>
    <property type="project" value="UniProtKB-KW"/>
</dbReference>
<dbReference type="GO" id="GO:0009113">
    <property type="term" value="P:purine nucleobase biosynthetic process"/>
    <property type="evidence" value="ECO:0007669"/>
    <property type="project" value="InterPro"/>
</dbReference>
<dbReference type="Gene3D" id="3.90.600.10">
    <property type="entry name" value="Phosphoribosylglycinamide synthetase, C-terminal domain"/>
    <property type="match status" value="1"/>
</dbReference>
<reference evidence="11" key="1">
    <citation type="submission" date="2018-05" db="EMBL/GenBank/DDBJ databases">
        <authorList>
            <person name="Lanie J.A."/>
            <person name="Ng W.-L."/>
            <person name="Kazmierczak K.M."/>
            <person name="Andrzejewski T.M."/>
            <person name="Davidsen T.M."/>
            <person name="Wayne K.J."/>
            <person name="Tettelin H."/>
            <person name="Glass J.I."/>
            <person name="Rusch D."/>
            <person name="Podicherti R."/>
            <person name="Tsui H.-C.T."/>
            <person name="Winkler M.E."/>
        </authorList>
    </citation>
    <scope>NUCLEOTIDE SEQUENCE</scope>
</reference>
<dbReference type="InterPro" id="IPR011054">
    <property type="entry name" value="Rudment_hybrid_motif"/>
</dbReference>
<dbReference type="Gene3D" id="3.30.470.20">
    <property type="entry name" value="ATP-grasp fold, B domain"/>
    <property type="match status" value="1"/>
</dbReference>
<protein>
    <recommendedName>
        <fullName evidence="2">phosphoribosylamine--glycine ligase</fullName>
        <ecNumber evidence="2">6.3.4.13</ecNumber>
    </recommendedName>
    <alternativeName>
        <fullName evidence="8">Glycinamide ribonucleotide synthetase</fullName>
    </alternativeName>
    <alternativeName>
        <fullName evidence="9">Phosphoribosylglycinamide synthetase</fullName>
    </alternativeName>
</protein>
<evidence type="ECO:0000256" key="1">
    <source>
        <dbReference type="ARBA" id="ARBA00005174"/>
    </source>
</evidence>
<dbReference type="EC" id="6.3.4.13" evidence="2"/>
<dbReference type="SUPFAM" id="SSF51246">
    <property type="entry name" value="Rudiment single hybrid motif"/>
    <property type="match status" value="1"/>
</dbReference>
<dbReference type="GO" id="GO:0046872">
    <property type="term" value="F:metal ion binding"/>
    <property type="evidence" value="ECO:0007669"/>
    <property type="project" value="InterPro"/>
</dbReference>
<dbReference type="InterPro" id="IPR011761">
    <property type="entry name" value="ATP-grasp"/>
</dbReference>
<evidence type="ECO:0000256" key="6">
    <source>
        <dbReference type="ARBA" id="ARBA00022840"/>
    </source>
</evidence>
<keyword evidence="4" id="KW-0547">Nucleotide-binding</keyword>
<dbReference type="PANTHER" id="PTHR43472:SF1">
    <property type="entry name" value="PHOSPHORIBOSYLAMINE--GLYCINE LIGASE, CHLOROPLASTIC"/>
    <property type="match status" value="1"/>
</dbReference>
<dbReference type="EMBL" id="UINC01033385">
    <property type="protein sequence ID" value="SVB22592.1"/>
    <property type="molecule type" value="Genomic_DNA"/>
</dbReference>
<dbReference type="InterPro" id="IPR020561">
    <property type="entry name" value="PRibGlycinamid_synth_ATP-grasp"/>
</dbReference>